<dbReference type="InParanoid" id="A0A2P5HKL3"/>
<organism evidence="2 3">
    <name type="scientific">Diaporthe helianthi</name>
    <dbReference type="NCBI Taxonomy" id="158607"/>
    <lineage>
        <taxon>Eukaryota</taxon>
        <taxon>Fungi</taxon>
        <taxon>Dikarya</taxon>
        <taxon>Ascomycota</taxon>
        <taxon>Pezizomycotina</taxon>
        <taxon>Sordariomycetes</taxon>
        <taxon>Sordariomycetidae</taxon>
        <taxon>Diaporthales</taxon>
        <taxon>Diaporthaceae</taxon>
        <taxon>Diaporthe</taxon>
    </lineage>
</organism>
<dbReference type="OrthoDB" id="6614653at2759"/>
<dbReference type="EMBL" id="MAVT02001483">
    <property type="protein sequence ID" value="POS70792.1"/>
    <property type="molecule type" value="Genomic_DNA"/>
</dbReference>
<dbReference type="FunCoup" id="A0A2P5HKL3">
    <property type="interactions" value="89"/>
</dbReference>
<protein>
    <submittedName>
        <fullName evidence="2">Uncharacterized protein</fullName>
    </submittedName>
</protein>
<evidence type="ECO:0000313" key="3">
    <source>
        <dbReference type="Proteomes" id="UP000094444"/>
    </source>
</evidence>
<dbReference type="SUPFAM" id="SSF51182">
    <property type="entry name" value="RmlC-like cupins"/>
    <property type="match status" value="1"/>
</dbReference>
<dbReference type="InterPro" id="IPR011051">
    <property type="entry name" value="RmlC_Cupin_sf"/>
</dbReference>
<name>A0A2P5HKL3_DIAHE</name>
<dbReference type="InterPro" id="IPR014710">
    <property type="entry name" value="RmlC-like_jellyroll"/>
</dbReference>
<dbReference type="Proteomes" id="UP000094444">
    <property type="component" value="Unassembled WGS sequence"/>
</dbReference>
<accession>A0A2P5HKL3</accession>
<dbReference type="Gene3D" id="2.60.120.10">
    <property type="entry name" value="Jelly Rolls"/>
    <property type="match status" value="1"/>
</dbReference>
<keyword evidence="3" id="KW-1185">Reference proteome</keyword>
<feature type="region of interest" description="Disordered" evidence="1">
    <location>
        <begin position="1"/>
        <end position="68"/>
    </location>
</feature>
<proteinExistence type="predicted"/>
<reference evidence="2" key="1">
    <citation type="submission" date="2017-09" db="EMBL/GenBank/DDBJ databases">
        <title>Polyketide synthases of a Diaporthe helianthi virulent isolate.</title>
        <authorList>
            <person name="Baroncelli R."/>
        </authorList>
    </citation>
    <scope>NUCLEOTIDE SEQUENCE [LARGE SCALE GENOMIC DNA]</scope>
    <source>
        <strain evidence="2">7/96</strain>
    </source>
</reference>
<sequence>MMPHIEGASEATLSLAGPRRPGFDPKARNASTTLFYLLTPGSPQGGLPPQPCSDGQLPTPGTPKGAESSVEGLLMSETVVPGFEYCDHDFLPRDGLERLLGDERAMALEWLVRRDD</sequence>
<gene>
    <name evidence="2" type="ORF">DHEL01_v210815</name>
</gene>
<comment type="caution">
    <text evidence="2">The sequence shown here is derived from an EMBL/GenBank/DDBJ whole genome shotgun (WGS) entry which is preliminary data.</text>
</comment>
<evidence type="ECO:0000256" key="1">
    <source>
        <dbReference type="SAM" id="MobiDB-lite"/>
    </source>
</evidence>
<evidence type="ECO:0000313" key="2">
    <source>
        <dbReference type="EMBL" id="POS70792.1"/>
    </source>
</evidence>
<dbReference type="AlphaFoldDB" id="A0A2P5HKL3"/>